<dbReference type="SUPFAM" id="SSF55174">
    <property type="entry name" value="Alpha-L RNA-binding motif"/>
    <property type="match status" value="1"/>
</dbReference>
<dbReference type="PROSITE" id="PS50889">
    <property type="entry name" value="S4"/>
    <property type="match status" value="1"/>
</dbReference>
<dbReference type="SMART" id="SM00363">
    <property type="entry name" value="S4"/>
    <property type="match status" value="1"/>
</dbReference>
<dbReference type="CDD" id="cd00165">
    <property type="entry name" value="S4"/>
    <property type="match status" value="1"/>
</dbReference>
<evidence type="ECO:0000256" key="5">
    <source>
        <dbReference type="SAM" id="MobiDB-lite"/>
    </source>
</evidence>
<dbReference type="AlphaFoldDB" id="A0AA37SK09"/>
<dbReference type="RefSeq" id="WP_235292301.1">
    <property type="nucleotide sequence ID" value="NZ_BSOH01000001.1"/>
</dbReference>
<dbReference type="InterPro" id="IPR025708">
    <property type="entry name" value="HSP15"/>
</dbReference>
<protein>
    <recommendedName>
        <fullName evidence="6">RNA-binding S4 domain-containing protein</fullName>
    </recommendedName>
</protein>
<organism evidence="7 8">
    <name type="scientific">Portibacter lacus</name>
    <dbReference type="NCBI Taxonomy" id="1099794"/>
    <lineage>
        <taxon>Bacteria</taxon>
        <taxon>Pseudomonadati</taxon>
        <taxon>Bacteroidota</taxon>
        <taxon>Saprospiria</taxon>
        <taxon>Saprospirales</taxon>
        <taxon>Haliscomenobacteraceae</taxon>
        <taxon>Portibacter</taxon>
    </lineage>
</organism>
<evidence type="ECO:0000256" key="1">
    <source>
        <dbReference type="ARBA" id="ARBA00008396"/>
    </source>
</evidence>
<dbReference type="Proteomes" id="UP001156666">
    <property type="component" value="Unassembled WGS sequence"/>
</dbReference>
<keyword evidence="2 4" id="KW-0694">RNA-binding</keyword>
<evidence type="ECO:0000256" key="3">
    <source>
        <dbReference type="ARBA" id="ARBA00023125"/>
    </source>
</evidence>
<reference evidence="7" key="2">
    <citation type="submission" date="2023-01" db="EMBL/GenBank/DDBJ databases">
        <title>Draft genome sequence of Portibacter lacus strain NBRC 108769.</title>
        <authorList>
            <person name="Sun Q."/>
            <person name="Mori K."/>
        </authorList>
    </citation>
    <scope>NUCLEOTIDE SEQUENCE</scope>
    <source>
        <strain evidence="7">NBRC 108769</strain>
    </source>
</reference>
<gene>
    <name evidence="7" type="ORF">GCM10007940_00220</name>
</gene>
<evidence type="ECO:0000313" key="8">
    <source>
        <dbReference type="Proteomes" id="UP001156666"/>
    </source>
</evidence>
<dbReference type="InterPro" id="IPR036986">
    <property type="entry name" value="S4_RNA-bd_sf"/>
</dbReference>
<proteinExistence type="inferred from homology"/>
<evidence type="ECO:0000256" key="4">
    <source>
        <dbReference type="PROSITE-ProRule" id="PRU00182"/>
    </source>
</evidence>
<feature type="region of interest" description="Disordered" evidence="5">
    <location>
        <begin position="106"/>
        <end position="129"/>
    </location>
</feature>
<dbReference type="InterPro" id="IPR002942">
    <property type="entry name" value="S4_RNA-bd"/>
</dbReference>
<dbReference type="PIRSF" id="PIRSF016821">
    <property type="entry name" value="HSP15"/>
    <property type="match status" value="1"/>
</dbReference>
<name>A0AA37SK09_9BACT</name>
<keyword evidence="3" id="KW-0238">DNA-binding</keyword>
<dbReference type="Pfam" id="PF01479">
    <property type="entry name" value="S4"/>
    <property type="match status" value="1"/>
</dbReference>
<dbReference type="GO" id="GO:0003677">
    <property type="term" value="F:DNA binding"/>
    <property type="evidence" value="ECO:0007669"/>
    <property type="project" value="UniProtKB-KW"/>
</dbReference>
<feature type="compositionally biased region" description="Basic and acidic residues" evidence="5">
    <location>
        <begin position="118"/>
        <end position="129"/>
    </location>
</feature>
<evidence type="ECO:0000313" key="7">
    <source>
        <dbReference type="EMBL" id="GLR15407.1"/>
    </source>
</evidence>
<comment type="caution">
    <text evidence="7">The sequence shown here is derived from an EMBL/GenBank/DDBJ whole genome shotgun (WGS) entry which is preliminary data.</text>
</comment>
<accession>A0AA37SK09</accession>
<dbReference type="GO" id="GO:0043023">
    <property type="term" value="F:ribosomal large subunit binding"/>
    <property type="evidence" value="ECO:0007669"/>
    <property type="project" value="InterPro"/>
</dbReference>
<sequence>MDKLRVDKWLWSVRIFKTRTLATNNCKKGNIKINGEKAKASANISVGDEIGVHKNGFNLVFKVQKLIAKRVGAPLAVECYEDHTSEEELNKFNDWFIGKARPEIREKGAGRPTKKERRTLEDFKDGFID</sequence>
<keyword evidence="8" id="KW-1185">Reference proteome</keyword>
<evidence type="ECO:0000256" key="2">
    <source>
        <dbReference type="ARBA" id="ARBA00022884"/>
    </source>
</evidence>
<dbReference type="EMBL" id="BSOH01000001">
    <property type="protein sequence ID" value="GLR15407.1"/>
    <property type="molecule type" value="Genomic_DNA"/>
</dbReference>
<comment type="similarity">
    <text evidence="1">Belongs to the HSP15 family.</text>
</comment>
<evidence type="ECO:0000259" key="6">
    <source>
        <dbReference type="SMART" id="SM00363"/>
    </source>
</evidence>
<dbReference type="GO" id="GO:0034605">
    <property type="term" value="P:cellular response to heat"/>
    <property type="evidence" value="ECO:0007669"/>
    <property type="project" value="InterPro"/>
</dbReference>
<dbReference type="Gene3D" id="3.10.290.10">
    <property type="entry name" value="RNA-binding S4 domain"/>
    <property type="match status" value="1"/>
</dbReference>
<feature type="domain" description="RNA-binding S4" evidence="6">
    <location>
        <begin position="4"/>
        <end position="67"/>
    </location>
</feature>
<reference evidence="7" key="1">
    <citation type="journal article" date="2014" name="Int. J. Syst. Evol. Microbiol.">
        <title>Complete genome sequence of Corynebacterium casei LMG S-19264T (=DSM 44701T), isolated from a smear-ripened cheese.</title>
        <authorList>
            <consortium name="US DOE Joint Genome Institute (JGI-PGF)"/>
            <person name="Walter F."/>
            <person name="Albersmeier A."/>
            <person name="Kalinowski J."/>
            <person name="Ruckert C."/>
        </authorList>
    </citation>
    <scope>NUCLEOTIDE SEQUENCE</scope>
    <source>
        <strain evidence="7">NBRC 108769</strain>
    </source>
</reference>
<dbReference type="GO" id="GO:0003727">
    <property type="term" value="F:single-stranded RNA binding"/>
    <property type="evidence" value="ECO:0007669"/>
    <property type="project" value="InterPro"/>
</dbReference>